<proteinExistence type="predicted"/>
<keyword evidence="2" id="KW-1185">Reference proteome</keyword>
<gene>
    <name evidence="1" type="ORF">CDAR_97861</name>
</gene>
<dbReference type="AlphaFoldDB" id="A0AAV4MF96"/>
<dbReference type="EMBL" id="BPLQ01000358">
    <property type="protein sequence ID" value="GIX70332.1"/>
    <property type="molecule type" value="Genomic_DNA"/>
</dbReference>
<name>A0AAV4MF96_9ARAC</name>
<evidence type="ECO:0000313" key="1">
    <source>
        <dbReference type="EMBL" id="GIX70332.1"/>
    </source>
</evidence>
<reference evidence="1 2" key="1">
    <citation type="submission" date="2021-06" db="EMBL/GenBank/DDBJ databases">
        <title>Caerostris darwini draft genome.</title>
        <authorList>
            <person name="Kono N."/>
            <person name="Arakawa K."/>
        </authorList>
    </citation>
    <scope>NUCLEOTIDE SEQUENCE [LARGE SCALE GENOMIC DNA]</scope>
</reference>
<accession>A0AAV4MF96</accession>
<organism evidence="1 2">
    <name type="scientific">Caerostris darwini</name>
    <dbReference type="NCBI Taxonomy" id="1538125"/>
    <lineage>
        <taxon>Eukaryota</taxon>
        <taxon>Metazoa</taxon>
        <taxon>Ecdysozoa</taxon>
        <taxon>Arthropoda</taxon>
        <taxon>Chelicerata</taxon>
        <taxon>Arachnida</taxon>
        <taxon>Araneae</taxon>
        <taxon>Araneomorphae</taxon>
        <taxon>Entelegynae</taxon>
        <taxon>Araneoidea</taxon>
        <taxon>Araneidae</taxon>
        <taxon>Caerostris</taxon>
    </lineage>
</organism>
<dbReference type="Proteomes" id="UP001054837">
    <property type="component" value="Unassembled WGS sequence"/>
</dbReference>
<evidence type="ECO:0000313" key="2">
    <source>
        <dbReference type="Proteomes" id="UP001054837"/>
    </source>
</evidence>
<comment type="caution">
    <text evidence="1">The sequence shown here is derived from an EMBL/GenBank/DDBJ whole genome shotgun (WGS) entry which is preliminary data.</text>
</comment>
<protein>
    <submittedName>
        <fullName evidence="1">Uncharacterized protein</fullName>
    </submittedName>
</protein>
<sequence length="123" mass="14345">MMKNSVFHKQKCRFECDLMCVNLNRPESTRLIDGSSQRQLPFYLHVQQRLNPAMPVLSFRVHEYKKRHCLSECQRAGKSFSLSMKMSPDVFFGKCGEERVSKIEINTQIFIEKVISTTTILVI</sequence>